<feature type="region of interest" description="Disordered" evidence="10">
    <location>
        <begin position="246"/>
        <end position="277"/>
    </location>
</feature>
<name>A0ABQ8UU86_9EUKA</name>
<keyword evidence="4 9" id="KW-0820">tRNA-binding</keyword>
<evidence type="ECO:0000256" key="9">
    <source>
        <dbReference type="RuleBase" id="RU366037"/>
    </source>
</evidence>
<evidence type="ECO:0000256" key="6">
    <source>
        <dbReference type="ARBA" id="ARBA00023242"/>
    </source>
</evidence>
<dbReference type="InterPro" id="IPR013598">
    <property type="entry name" value="Exportin-1/Importin-b-like"/>
</dbReference>
<dbReference type="PANTHER" id="PTHR15952">
    <property type="entry name" value="EXPORTIN-T/LOS1"/>
    <property type="match status" value="1"/>
</dbReference>
<sequence>MSDLEKAVLLAYDRSQPATEETRAQALAYAEEQAFGPDGINICLRFLFQSKNTNIVFWSLQQLTEIVSNRYQTVPEPQKELIRTSFFTWLRDVCPVNVPAPFVRNKFAQCFALTVKNDYPECWPRAFQDLMAVLNGAGPPVIDMFLRILDAVDEEIISDSATGRREARDVKRSRDVKDAMRVDCVGTLVEAWYHLLSASMLAAPDIAVGVLKVIAKYVGWIDIGHVVNERFLGLLFQALGPGAAPGAPAGPVPTEKARRPEAAAPRHPPPPPAPSRRFLGLIFALPAP</sequence>
<evidence type="ECO:0000256" key="10">
    <source>
        <dbReference type="SAM" id="MobiDB-lite"/>
    </source>
</evidence>
<dbReference type="SUPFAM" id="SSF48371">
    <property type="entry name" value="ARM repeat"/>
    <property type="match status" value="1"/>
</dbReference>
<dbReference type="InterPro" id="IPR040017">
    <property type="entry name" value="XPOT"/>
</dbReference>
<evidence type="ECO:0000313" key="12">
    <source>
        <dbReference type="EMBL" id="KAJ4462684.1"/>
    </source>
</evidence>
<proteinExistence type="inferred from homology"/>
<keyword evidence="5 9" id="KW-0694">RNA-binding</keyword>
<keyword evidence="9" id="KW-0813">Transport</keyword>
<dbReference type="Proteomes" id="UP001141327">
    <property type="component" value="Unassembled WGS sequence"/>
</dbReference>
<evidence type="ECO:0000256" key="4">
    <source>
        <dbReference type="ARBA" id="ARBA00022555"/>
    </source>
</evidence>
<feature type="domain" description="Exportin-1/Importin-beta-like" evidence="11">
    <location>
        <begin position="101"/>
        <end position="240"/>
    </location>
</feature>
<dbReference type="Pfam" id="PF08389">
    <property type="entry name" value="Xpo1"/>
    <property type="match status" value="1"/>
</dbReference>
<accession>A0ABQ8UU86</accession>
<gene>
    <name evidence="12" type="ORF">PAPYR_693</name>
</gene>
<comment type="caution">
    <text evidence="12">The sequence shown here is derived from an EMBL/GenBank/DDBJ whole genome shotgun (WGS) entry which is preliminary data.</text>
</comment>
<dbReference type="EMBL" id="JAPMOS010000002">
    <property type="protein sequence ID" value="KAJ4462684.1"/>
    <property type="molecule type" value="Genomic_DNA"/>
</dbReference>
<keyword evidence="6 9" id="KW-0539">Nucleus</keyword>
<dbReference type="InterPro" id="IPR011989">
    <property type="entry name" value="ARM-like"/>
</dbReference>
<keyword evidence="13" id="KW-1185">Reference proteome</keyword>
<evidence type="ECO:0000256" key="7">
    <source>
        <dbReference type="ARBA" id="ARBA00029784"/>
    </source>
</evidence>
<comment type="subcellular location">
    <subcellularLocation>
        <location evidence="1 9">Cytoplasm</location>
    </subcellularLocation>
    <subcellularLocation>
        <location evidence="9">Nucleus</location>
    </subcellularLocation>
    <text evidence="9">Shuttles between the nucleus and the cytoplasm.</text>
</comment>
<dbReference type="Gene3D" id="1.25.10.10">
    <property type="entry name" value="Leucine-rich Repeat Variant"/>
    <property type="match status" value="1"/>
</dbReference>
<evidence type="ECO:0000259" key="11">
    <source>
        <dbReference type="Pfam" id="PF08389"/>
    </source>
</evidence>
<protein>
    <recommendedName>
        <fullName evidence="2 9">Exportin-T</fullName>
    </recommendedName>
    <alternativeName>
        <fullName evidence="7 9">Exportin(tRNA)</fullName>
    </alternativeName>
    <alternativeName>
        <fullName evidence="8 9">tRNA exportin</fullName>
    </alternativeName>
</protein>
<comment type="similarity">
    <text evidence="9">Belongs to the exportin family.</text>
</comment>
<comment type="function">
    <text evidence="9">tRNA nucleus export receptor which facilitates tRNA translocation across the nuclear pore complex.</text>
</comment>
<dbReference type="PANTHER" id="PTHR15952:SF11">
    <property type="entry name" value="EXPORTIN-T"/>
    <property type="match status" value="1"/>
</dbReference>
<evidence type="ECO:0000256" key="1">
    <source>
        <dbReference type="ARBA" id="ARBA00004496"/>
    </source>
</evidence>
<reference evidence="12" key="1">
    <citation type="journal article" date="2022" name="bioRxiv">
        <title>Genomics of Preaxostyla Flagellates Illuminates Evolutionary Transitions and the Path Towards Mitochondrial Loss.</title>
        <authorList>
            <person name="Novak L.V.F."/>
            <person name="Treitli S.C."/>
            <person name="Pyrih J."/>
            <person name="Halakuc P."/>
            <person name="Pipaliya S.V."/>
            <person name="Vacek V."/>
            <person name="Brzon O."/>
            <person name="Soukal P."/>
            <person name="Eme L."/>
            <person name="Dacks J.B."/>
            <person name="Karnkowska A."/>
            <person name="Elias M."/>
            <person name="Hampl V."/>
        </authorList>
    </citation>
    <scope>NUCLEOTIDE SEQUENCE</scope>
    <source>
        <strain evidence="12">RCP-MX</strain>
    </source>
</reference>
<organism evidence="12 13">
    <name type="scientific">Paratrimastix pyriformis</name>
    <dbReference type="NCBI Taxonomy" id="342808"/>
    <lineage>
        <taxon>Eukaryota</taxon>
        <taxon>Metamonada</taxon>
        <taxon>Preaxostyla</taxon>
        <taxon>Paratrimastigidae</taxon>
        <taxon>Paratrimastix</taxon>
    </lineage>
</organism>
<evidence type="ECO:0000313" key="13">
    <source>
        <dbReference type="Proteomes" id="UP001141327"/>
    </source>
</evidence>
<evidence type="ECO:0000256" key="2">
    <source>
        <dbReference type="ARBA" id="ARBA00018928"/>
    </source>
</evidence>
<keyword evidence="3 9" id="KW-0963">Cytoplasm</keyword>
<dbReference type="InterPro" id="IPR016024">
    <property type="entry name" value="ARM-type_fold"/>
</dbReference>
<evidence type="ECO:0000256" key="5">
    <source>
        <dbReference type="ARBA" id="ARBA00022884"/>
    </source>
</evidence>
<evidence type="ECO:0000256" key="8">
    <source>
        <dbReference type="ARBA" id="ARBA00032199"/>
    </source>
</evidence>
<evidence type="ECO:0000256" key="3">
    <source>
        <dbReference type="ARBA" id="ARBA00022490"/>
    </source>
</evidence>